<gene>
    <name evidence="3" type="ORF">NB063_12670</name>
</gene>
<sequence>MKRIRIVTTLSLATVVFAGCSPKPSTPTPAATEQVSVTIVDGSEPNAEQQQTLIAAKDALQQRLSGRLMEAMAQGPAAAIQVCNQEAPKIATEVGEEFDVKIGRVGVRLRNPNNTPPAWAKPLTDAKTQTPTFVTLSNQHVAALLPIKLQVQCLMCHGPSDQIAPIIQDQLARLYPDDQATGFSEGELRGWFWVQSE</sequence>
<accession>A0ABT0U3H9</accession>
<feature type="chain" id="PRO_5045130647" evidence="1">
    <location>
        <begin position="19"/>
        <end position="197"/>
    </location>
</feature>
<dbReference type="PROSITE" id="PS51257">
    <property type="entry name" value="PROKAR_LIPOPROTEIN"/>
    <property type="match status" value="1"/>
</dbReference>
<evidence type="ECO:0000256" key="1">
    <source>
        <dbReference type="SAM" id="SignalP"/>
    </source>
</evidence>
<feature type="signal peptide" evidence="1">
    <location>
        <begin position="1"/>
        <end position="18"/>
    </location>
</feature>
<comment type="caution">
    <text evidence="3">The sequence shown here is derived from an EMBL/GenBank/DDBJ whole genome shotgun (WGS) entry which is preliminary data.</text>
</comment>
<proteinExistence type="predicted"/>
<name>A0ABT0U3H9_9BACT</name>
<feature type="domain" description="Tll0287-like" evidence="2">
    <location>
        <begin position="48"/>
        <end position="194"/>
    </location>
</feature>
<dbReference type="InterPro" id="IPR021796">
    <property type="entry name" value="Tll0287-like_dom"/>
</dbReference>
<keyword evidence="1" id="KW-0732">Signal</keyword>
<dbReference type="Pfam" id="PF11845">
    <property type="entry name" value="Tll0287-like"/>
    <property type="match status" value="1"/>
</dbReference>
<evidence type="ECO:0000313" key="3">
    <source>
        <dbReference type="EMBL" id="MCM2371458.1"/>
    </source>
</evidence>
<reference evidence="3 4" key="1">
    <citation type="journal article" date="2022" name="Syst. Appl. Microbiol.">
        <title>Rhodopirellula aestuarii sp. nov., a novel member of the genus Rhodopirellula isolated from brackish sediments collected in the Tagus River estuary, Portugal.</title>
        <authorList>
            <person name="Vitorino I.R."/>
            <person name="Klimek D."/>
            <person name="Calusinska M."/>
            <person name="Lobo-da-Cunha A."/>
            <person name="Vasconcelos V."/>
            <person name="Lage O.M."/>
        </authorList>
    </citation>
    <scope>NUCLEOTIDE SEQUENCE [LARGE SCALE GENOMIC DNA]</scope>
    <source>
        <strain evidence="3 4">ICT_H3.1</strain>
    </source>
</reference>
<dbReference type="RefSeq" id="WP_250929087.1">
    <property type="nucleotide sequence ID" value="NZ_JAMQBK010000031.1"/>
</dbReference>
<evidence type="ECO:0000313" key="4">
    <source>
        <dbReference type="Proteomes" id="UP001202961"/>
    </source>
</evidence>
<dbReference type="EMBL" id="JAMQBK010000031">
    <property type="protein sequence ID" value="MCM2371458.1"/>
    <property type="molecule type" value="Genomic_DNA"/>
</dbReference>
<keyword evidence="4" id="KW-1185">Reference proteome</keyword>
<protein>
    <submittedName>
        <fullName evidence="3">DUF3365 domain-containing protein</fullName>
    </submittedName>
</protein>
<evidence type="ECO:0000259" key="2">
    <source>
        <dbReference type="Pfam" id="PF11845"/>
    </source>
</evidence>
<dbReference type="Proteomes" id="UP001202961">
    <property type="component" value="Unassembled WGS sequence"/>
</dbReference>
<organism evidence="3 4">
    <name type="scientific">Aporhodopirellula aestuarii</name>
    <dbReference type="NCBI Taxonomy" id="2950107"/>
    <lineage>
        <taxon>Bacteria</taxon>
        <taxon>Pseudomonadati</taxon>
        <taxon>Planctomycetota</taxon>
        <taxon>Planctomycetia</taxon>
        <taxon>Pirellulales</taxon>
        <taxon>Pirellulaceae</taxon>
        <taxon>Aporhodopirellula</taxon>
    </lineage>
</organism>